<accession>A0A1H7MWL1</accession>
<organism evidence="2 3">
    <name type="scientific">Nonomuraea pusilla</name>
    <dbReference type="NCBI Taxonomy" id="46177"/>
    <lineage>
        <taxon>Bacteria</taxon>
        <taxon>Bacillati</taxon>
        <taxon>Actinomycetota</taxon>
        <taxon>Actinomycetes</taxon>
        <taxon>Streptosporangiales</taxon>
        <taxon>Streptosporangiaceae</taxon>
        <taxon>Nonomuraea</taxon>
    </lineage>
</organism>
<protein>
    <submittedName>
        <fullName evidence="2">Spherulation-specific family 4</fullName>
    </submittedName>
</protein>
<name>A0A1H7MWL1_9ACTN</name>
<proteinExistence type="predicted"/>
<dbReference type="Proteomes" id="UP000198953">
    <property type="component" value="Unassembled WGS sequence"/>
</dbReference>
<feature type="region of interest" description="Disordered" evidence="1">
    <location>
        <begin position="1"/>
        <end position="32"/>
    </location>
</feature>
<sequence>MPGRWLCSESGEGADGGANGGADGGADGGPPRLAVLDVEGRPRDPAVAVVARRLAAAGTEVVARVDTDFGLRPLADVRADLRRHQSWYGVMGAFLDQAAACGERLGHYRAIAASVPGAVVLNPGVYPDPAYAELADVLVTFDGPLAAYRAMREPSWARELDRARFCHVIHDVPGAARAAVLRRASRYAGVVVVRPWTGAPAPRGRAAVAT</sequence>
<gene>
    <name evidence="2" type="ORF">SAMN05660976_01824</name>
</gene>
<evidence type="ECO:0000313" key="2">
    <source>
        <dbReference type="EMBL" id="SEL14997.1"/>
    </source>
</evidence>
<dbReference type="InterPro" id="IPR021986">
    <property type="entry name" value="Spherulin4"/>
</dbReference>
<reference evidence="2 3" key="1">
    <citation type="submission" date="2016-10" db="EMBL/GenBank/DDBJ databases">
        <authorList>
            <person name="de Groot N.N."/>
        </authorList>
    </citation>
    <scope>NUCLEOTIDE SEQUENCE [LARGE SCALE GENOMIC DNA]</scope>
    <source>
        <strain evidence="2 3">DSM 43357</strain>
    </source>
</reference>
<dbReference type="AlphaFoldDB" id="A0A1H7MWL1"/>
<feature type="compositionally biased region" description="Gly residues" evidence="1">
    <location>
        <begin position="13"/>
        <end position="28"/>
    </location>
</feature>
<dbReference type="PANTHER" id="PTHR35040">
    <property type="match status" value="1"/>
</dbReference>
<dbReference type="Pfam" id="PF12138">
    <property type="entry name" value="Spherulin4"/>
    <property type="match status" value="1"/>
</dbReference>
<dbReference type="PANTHER" id="PTHR35040:SF9">
    <property type="entry name" value="4-LIKE CELL SURFACE PROTEIN, PUTATIVE (AFU_ORTHOLOGUE AFUA_4G14080)-RELATED"/>
    <property type="match status" value="1"/>
</dbReference>
<dbReference type="EMBL" id="FOBF01000004">
    <property type="protein sequence ID" value="SEL14997.1"/>
    <property type="molecule type" value="Genomic_DNA"/>
</dbReference>
<evidence type="ECO:0000256" key="1">
    <source>
        <dbReference type="SAM" id="MobiDB-lite"/>
    </source>
</evidence>
<keyword evidence="3" id="KW-1185">Reference proteome</keyword>
<dbReference type="STRING" id="46177.SAMN05660976_01824"/>
<evidence type="ECO:0000313" key="3">
    <source>
        <dbReference type="Proteomes" id="UP000198953"/>
    </source>
</evidence>